<reference evidence="1 2" key="1">
    <citation type="submission" date="2023-08" db="EMBL/GenBank/DDBJ databases">
        <title>Complete Genome Sequence of Pseudomonas entomophila TVIN A01.</title>
        <authorList>
            <person name="Shelke T."/>
            <person name="Mahar N.S."/>
            <person name="Gupta I."/>
            <person name="Gupta V."/>
        </authorList>
    </citation>
    <scope>NUCLEOTIDE SEQUENCE [LARGE SCALE GENOMIC DNA]</scope>
    <source>
        <strain evidence="1 2">TVIN-A01</strain>
    </source>
</reference>
<dbReference type="EMBL" id="CP132921">
    <property type="protein sequence ID" value="WMW03905.1"/>
    <property type="molecule type" value="Genomic_DNA"/>
</dbReference>
<accession>A0ABY9QLB9</accession>
<evidence type="ECO:0000313" key="2">
    <source>
        <dbReference type="Proteomes" id="UP001183127"/>
    </source>
</evidence>
<keyword evidence="2" id="KW-1185">Reference proteome</keyword>
<name>A0ABY9QLB9_9PSED</name>
<sequence>MELNEFLLTNIHWNRTTPEADYKATLAGKEVRITLNDFPTEQAYTLIYNEIIVGSFDDWPSTWSRTTGS</sequence>
<proteinExistence type="predicted"/>
<gene>
    <name evidence="1" type="ORF">RAH46_16365</name>
</gene>
<organism evidence="1 2">
    <name type="scientific">Pseudomonas entomophila</name>
    <dbReference type="NCBI Taxonomy" id="312306"/>
    <lineage>
        <taxon>Bacteria</taxon>
        <taxon>Pseudomonadati</taxon>
        <taxon>Pseudomonadota</taxon>
        <taxon>Gammaproteobacteria</taxon>
        <taxon>Pseudomonadales</taxon>
        <taxon>Pseudomonadaceae</taxon>
        <taxon>Pseudomonas</taxon>
    </lineage>
</organism>
<dbReference type="Proteomes" id="UP001183127">
    <property type="component" value="Chromosome"/>
</dbReference>
<evidence type="ECO:0000313" key="1">
    <source>
        <dbReference type="EMBL" id="WMW03905.1"/>
    </source>
</evidence>
<dbReference type="GeneID" id="51821212"/>
<dbReference type="RefSeq" id="WP_011533726.1">
    <property type="nucleotide sequence ID" value="NZ_CP132921.1"/>
</dbReference>
<protein>
    <submittedName>
        <fullName evidence="1">Uncharacterized protein</fullName>
    </submittedName>
</protein>